<dbReference type="Proteomes" id="UP000054869">
    <property type="component" value="Unassembled WGS sequence"/>
</dbReference>
<dbReference type="Pfam" id="PF13602">
    <property type="entry name" value="ADH_zinc_N_2"/>
    <property type="match status" value="1"/>
</dbReference>
<evidence type="ECO:0000313" key="4">
    <source>
        <dbReference type="Proteomes" id="UP000054869"/>
    </source>
</evidence>
<dbReference type="AlphaFoldDB" id="A0A0W0VGR4"/>
<dbReference type="InterPro" id="IPR052733">
    <property type="entry name" value="Chloroplast_QOR"/>
</dbReference>
<dbReference type="EC" id="1.6.5.5" evidence="3"/>
<dbReference type="OrthoDB" id="9785812at2"/>
<dbReference type="PANTHER" id="PTHR44013">
    <property type="entry name" value="ZINC-TYPE ALCOHOL DEHYDROGENASE-LIKE PROTEIN C16A3.02C"/>
    <property type="match status" value="1"/>
</dbReference>
<dbReference type="InterPro" id="IPR036291">
    <property type="entry name" value="NAD(P)-bd_dom_sf"/>
</dbReference>
<feature type="transmembrane region" description="Helical" evidence="1">
    <location>
        <begin position="229"/>
        <end position="247"/>
    </location>
</feature>
<dbReference type="CDD" id="cd08267">
    <property type="entry name" value="MDR1"/>
    <property type="match status" value="1"/>
</dbReference>
<dbReference type="PATRIC" id="fig|45067.4.peg.2380"/>
<dbReference type="SUPFAM" id="SSF50129">
    <property type="entry name" value="GroES-like"/>
    <property type="match status" value="1"/>
</dbReference>
<dbReference type="InterPro" id="IPR013154">
    <property type="entry name" value="ADH-like_N"/>
</dbReference>
<protein>
    <submittedName>
        <fullName evidence="3">Quinone oxidoreductase (NADPH:quinone reductase)</fullName>
        <ecNumber evidence="3">1.6.5.5</ecNumber>
    </submittedName>
</protein>
<dbReference type="PANTHER" id="PTHR44013:SF1">
    <property type="entry name" value="ZINC-TYPE ALCOHOL DEHYDROGENASE-LIKE PROTEIN C16A3.02C"/>
    <property type="match status" value="1"/>
</dbReference>
<keyword evidence="3" id="KW-0560">Oxidoreductase</keyword>
<dbReference type="STRING" id="45067.Llan_2269"/>
<evidence type="ECO:0000259" key="2">
    <source>
        <dbReference type="SMART" id="SM00829"/>
    </source>
</evidence>
<evidence type="ECO:0000256" key="1">
    <source>
        <dbReference type="SAM" id="Phobius"/>
    </source>
</evidence>
<dbReference type="InterPro" id="IPR011032">
    <property type="entry name" value="GroES-like_sf"/>
</dbReference>
<dbReference type="SUPFAM" id="SSF51735">
    <property type="entry name" value="NAD(P)-binding Rossmann-fold domains"/>
    <property type="match status" value="1"/>
</dbReference>
<dbReference type="InterPro" id="IPR020843">
    <property type="entry name" value="ER"/>
</dbReference>
<organism evidence="3 4">
    <name type="scientific">Legionella lansingensis</name>
    <dbReference type="NCBI Taxonomy" id="45067"/>
    <lineage>
        <taxon>Bacteria</taxon>
        <taxon>Pseudomonadati</taxon>
        <taxon>Pseudomonadota</taxon>
        <taxon>Gammaproteobacteria</taxon>
        <taxon>Legionellales</taxon>
        <taxon>Legionellaceae</taxon>
        <taxon>Legionella</taxon>
    </lineage>
</organism>
<keyword evidence="1" id="KW-1133">Transmembrane helix</keyword>
<feature type="domain" description="Enoyl reductase (ER)" evidence="2">
    <location>
        <begin position="10"/>
        <end position="310"/>
    </location>
</feature>
<keyword evidence="1" id="KW-0812">Transmembrane</keyword>
<name>A0A0W0VGR4_9GAMM</name>
<keyword evidence="4" id="KW-1185">Reference proteome</keyword>
<reference evidence="3 4" key="1">
    <citation type="submission" date="2015-11" db="EMBL/GenBank/DDBJ databases">
        <title>Genomic analysis of 38 Legionella species identifies large and diverse effector repertoires.</title>
        <authorList>
            <person name="Burstein D."/>
            <person name="Amaro F."/>
            <person name="Zusman T."/>
            <person name="Lifshitz Z."/>
            <person name="Cohen O."/>
            <person name="Gilbert J.A."/>
            <person name="Pupko T."/>
            <person name="Shuman H.A."/>
            <person name="Segal G."/>
        </authorList>
    </citation>
    <scope>NUCLEOTIDE SEQUENCE [LARGE SCALE GENOMIC DNA]</scope>
    <source>
        <strain evidence="3 4">ATCC 49751</strain>
    </source>
</reference>
<dbReference type="Pfam" id="PF08240">
    <property type="entry name" value="ADH_N"/>
    <property type="match status" value="1"/>
</dbReference>
<dbReference type="GO" id="GO:0003960">
    <property type="term" value="F:quinone reductase (NADPH) activity"/>
    <property type="evidence" value="ECO:0007669"/>
    <property type="project" value="UniProtKB-EC"/>
</dbReference>
<evidence type="ECO:0000313" key="3">
    <source>
        <dbReference type="EMBL" id="KTD19069.1"/>
    </source>
</evidence>
<dbReference type="RefSeq" id="WP_035916192.1">
    <property type="nucleotide sequence ID" value="NZ_CAAAJD010000049.1"/>
</dbReference>
<dbReference type="SMART" id="SM00829">
    <property type="entry name" value="PKS_ER"/>
    <property type="match status" value="1"/>
</dbReference>
<comment type="caution">
    <text evidence="3">The sequence shown here is derived from an EMBL/GenBank/DDBJ whole genome shotgun (WGS) entry which is preliminary data.</text>
</comment>
<gene>
    <name evidence="3" type="primary">qor_3</name>
    <name evidence="3" type="ORF">Llan_2269</name>
</gene>
<dbReference type="Gene3D" id="3.90.180.10">
    <property type="entry name" value="Medium-chain alcohol dehydrogenases, catalytic domain"/>
    <property type="match status" value="1"/>
</dbReference>
<accession>A0A0W0VGR4</accession>
<sequence length="320" mass="35156">MKAAIIEKYGDCNQLTIKEIPDPAPRNNEVLVRIKACSINPIDWKIRSGALRYIYPIKLPAILGFDFSGVVEAVGKDVKTLQVGDEVYSCSSKKEGQAYAQLIAVSEASLSVKPKNMDFKQAASVPLAAMTALQALRDKGAVKPNYRVLILGASGGVGMFSVQIAKLLGARVTAVCSTANVAVVQLWGADKVIDYKKNSPFISEEKYDVIFDCVSAYSYSQAKKYLTKHGIYIATLPSLSLIFNSIINKLTRKKARIILLRKNKNDLDTITQFIEGNKLKTHIDSEFNLQDIGLAHQRSETHRAVGKIIINVENDSETSS</sequence>
<dbReference type="Gene3D" id="3.40.50.720">
    <property type="entry name" value="NAD(P)-binding Rossmann-like Domain"/>
    <property type="match status" value="1"/>
</dbReference>
<keyword evidence="1" id="KW-0472">Membrane</keyword>
<dbReference type="eggNOG" id="COG0604">
    <property type="taxonomic scope" value="Bacteria"/>
</dbReference>
<proteinExistence type="predicted"/>
<dbReference type="EMBL" id="LNYI01000056">
    <property type="protein sequence ID" value="KTD19069.1"/>
    <property type="molecule type" value="Genomic_DNA"/>
</dbReference>